<protein>
    <recommendedName>
        <fullName evidence="7">AN1-type domain-containing protein</fullName>
    </recommendedName>
</protein>
<feature type="region of interest" description="Disordered" evidence="6">
    <location>
        <begin position="198"/>
        <end position="219"/>
    </location>
</feature>
<proteinExistence type="predicted"/>
<dbReference type="EMBL" id="ML014135">
    <property type="protein sequence ID" value="RKP02775.1"/>
    <property type="molecule type" value="Genomic_DNA"/>
</dbReference>
<evidence type="ECO:0000313" key="8">
    <source>
        <dbReference type="EMBL" id="RKP02775.1"/>
    </source>
</evidence>
<keyword evidence="4" id="KW-0862">Zinc</keyword>
<keyword evidence="1" id="KW-0479">Metal-binding</keyword>
<evidence type="ECO:0000256" key="5">
    <source>
        <dbReference type="PROSITE-ProRule" id="PRU00449"/>
    </source>
</evidence>
<evidence type="ECO:0000256" key="3">
    <source>
        <dbReference type="ARBA" id="ARBA00022771"/>
    </source>
</evidence>
<dbReference type="PANTHER" id="PTHR14677">
    <property type="entry name" value="ARSENITE INDUCUBLE RNA ASSOCIATED PROTEIN AIP-1-RELATED"/>
    <property type="match status" value="1"/>
</dbReference>
<evidence type="ECO:0000313" key="9">
    <source>
        <dbReference type="Proteomes" id="UP000274922"/>
    </source>
</evidence>
<dbReference type="Gene3D" id="4.10.1110.10">
    <property type="entry name" value="AN1-like Zinc finger"/>
    <property type="match status" value="2"/>
</dbReference>
<keyword evidence="3 5" id="KW-0863">Zinc-finger</keyword>
<dbReference type="Pfam" id="PF25403">
    <property type="entry name" value="zf-C2H2_ZFAND2"/>
    <property type="match status" value="1"/>
</dbReference>
<evidence type="ECO:0000256" key="1">
    <source>
        <dbReference type="ARBA" id="ARBA00022723"/>
    </source>
</evidence>
<evidence type="ECO:0000256" key="4">
    <source>
        <dbReference type="ARBA" id="ARBA00022833"/>
    </source>
</evidence>
<dbReference type="SMART" id="SM00154">
    <property type="entry name" value="ZnF_AN1"/>
    <property type="match status" value="2"/>
</dbReference>
<dbReference type="AlphaFoldDB" id="A0A4P9XBL5"/>
<dbReference type="GO" id="GO:0005737">
    <property type="term" value="C:cytoplasm"/>
    <property type="evidence" value="ECO:0007669"/>
    <property type="project" value="TreeGrafter"/>
</dbReference>
<accession>A0A4P9XBL5</accession>
<sequence length="219" mass="22373">MEFYDTGRHCEVATCRQHDFLPRHCPGCQKDFCNEHGPADAHACPTPALVDVRAPVCPLCDAILPVQRDRSPDAQVDAHIVAGCPNGPYGAKAAAGPAAAGPAAAASPSPPRSTAPAPPSSSRCTVRGCKKRDLAGAKCPQCRQPFCLGHRHPPDHACTAPPPPTAAAALARGAGPAGKLAHQSRLLLQRFASPPAARPLAGTTAGGRAAGATKDCVIS</sequence>
<evidence type="ECO:0000256" key="6">
    <source>
        <dbReference type="SAM" id="MobiDB-lite"/>
    </source>
</evidence>
<keyword evidence="9" id="KW-1185">Reference proteome</keyword>
<dbReference type="InterPro" id="IPR057357">
    <property type="entry name" value="Znf-C2H2_ZFAND2A/B"/>
</dbReference>
<feature type="region of interest" description="Disordered" evidence="6">
    <location>
        <begin position="100"/>
        <end position="126"/>
    </location>
</feature>
<evidence type="ECO:0000259" key="7">
    <source>
        <dbReference type="PROSITE" id="PS51039"/>
    </source>
</evidence>
<feature type="domain" description="AN1-type" evidence="7">
    <location>
        <begin position="118"/>
        <end position="166"/>
    </location>
</feature>
<dbReference type="SUPFAM" id="SSF118310">
    <property type="entry name" value="AN1-like Zinc finger"/>
    <property type="match status" value="2"/>
</dbReference>
<gene>
    <name evidence="8" type="ORF">CXG81DRAFT_24563</name>
</gene>
<dbReference type="STRING" id="1555241.A0A4P9XBL5"/>
<dbReference type="GO" id="GO:0008270">
    <property type="term" value="F:zinc ion binding"/>
    <property type="evidence" value="ECO:0007669"/>
    <property type="project" value="UniProtKB-KW"/>
</dbReference>
<feature type="domain" description="AN1-type" evidence="7">
    <location>
        <begin position="4"/>
        <end position="52"/>
    </location>
</feature>
<dbReference type="Proteomes" id="UP000274922">
    <property type="component" value="Unassembled WGS sequence"/>
</dbReference>
<dbReference type="PANTHER" id="PTHR14677:SF40">
    <property type="entry name" value="CDC48-ASSOCIATED UBIQUITIN-LIKE_ZINC FINGER PROTEIN 1"/>
    <property type="match status" value="1"/>
</dbReference>
<dbReference type="PROSITE" id="PS51039">
    <property type="entry name" value="ZF_AN1"/>
    <property type="match status" value="2"/>
</dbReference>
<dbReference type="Pfam" id="PF01428">
    <property type="entry name" value="zf-AN1"/>
    <property type="match status" value="2"/>
</dbReference>
<keyword evidence="2" id="KW-0677">Repeat</keyword>
<feature type="compositionally biased region" description="Pro residues" evidence="6">
    <location>
        <begin position="108"/>
        <end position="119"/>
    </location>
</feature>
<dbReference type="OrthoDB" id="431929at2759"/>
<organism evidence="8 9">
    <name type="scientific">Caulochytrium protostelioides</name>
    <dbReference type="NCBI Taxonomy" id="1555241"/>
    <lineage>
        <taxon>Eukaryota</taxon>
        <taxon>Fungi</taxon>
        <taxon>Fungi incertae sedis</taxon>
        <taxon>Chytridiomycota</taxon>
        <taxon>Chytridiomycota incertae sedis</taxon>
        <taxon>Chytridiomycetes</taxon>
        <taxon>Caulochytriales</taxon>
        <taxon>Caulochytriaceae</taxon>
        <taxon>Caulochytrium</taxon>
    </lineage>
</organism>
<name>A0A4P9XBL5_9FUNG</name>
<evidence type="ECO:0000256" key="2">
    <source>
        <dbReference type="ARBA" id="ARBA00022737"/>
    </source>
</evidence>
<reference evidence="9" key="1">
    <citation type="journal article" date="2018" name="Nat. Microbiol.">
        <title>Leveraging single-cell genomics to expand the fungal tree of life.</title>
        <authorList>
            <person name="Ahrendt S.R."/>
            <person name="Quandt C.A."/>
            <person name="Ciobanu D."/>
            <person name="Clum A."/>
            <person name="Salamov A."/>
            <person name="Andreopoulos B."/>
            <person name="Cheng J.F."/>
            <person name="Woyke T."/>
            <person name="Pelin A."/>
            <person name="Henrissat B."/>
            <person name="Reynolds N.K."/>
            <person name="Benny G.L."/>
            <person name="Smith M.E."/>
            <person name="James T.Y."/>
            <person name="Grigoriev I.V."/>
        </authorList>
    </citation>
    <scope>NUCLEOTIDE SEQUENCE [LARGE SCALE GENOMIC DNA]</scope>
    <source>
        <strain evidence="9">ATCC 52028</strain>
    </source>
</reference>
<dbReference type="InterPro" id="IPR000058">
    <property type="entry name" value="Znf_AN1"/>
</dbReference>
<dbReference type="InterPro" id="IPR035896">
    <property type="entry name" value="AN1-like_Znf"/>
</dbReference>